<feature type="transmembrane region" description="Helical" evidence="1">
    <location>
        <begin position="5"/>
        <end position="21"/>
    </location>
</feature>
<keyword evidence="1" id="KW-0472">Membrane</keyword>
<dbReference type="AlphaFoldDB" id="A0A517PT70"/>
<gene>
    <name evidence="2" type="ORF">HG66A1_43820</name>
</gene>
<feature type="transmembrane region" description="Helical" evidence="1">
    <location>
        <begin position="81"/>
        <end position="99"/>
    </location>
</feature>
<dbReference type="EMBL" id="CP036266">
    <property type="protein sequence ID" value="QDT22574.1"/>
    <property type="molecule type" value="Genomic_DNA"/>
</dbReference>
<proteinExistence type="predicted"/>
<accession>A0A517PT70</accession>
<keyword evidence="1" id="KW-0812">Transmembrane</keyword>
<keyword evidence="1" id="KW-1133">Transmembrane helix</keyword>
<reference evidence="2 3" key="1">
    <citation type="submission" date="2019-02" db="EMBL/GenBank/DDBJ databases">
        <title>Deep-cultivation of Planctomycetes and their phenomic and genomic characterization uncovers novel biology.</title>
        <authorList>
            <person name="Wiegand S."/>
            <person name="Jogler M."/>
            <person name="Boedeker C."/>
            <person name="Pinto D."/>
            <person name="Vollmers J."/>
            <person name="Rivas-Marin E."/>
            <person name="Kohn T."/>
            <person name="Peeters S.H."/>
            <person name="Heuer A."/>
            <person name="Rast P."/>
            <person name="Oberbeckmann S."/>
            <person name="Bunk B."/>
            <person name="Jeske O."/>
            <person name="Meyerdierks A."/>
            <person name="Storesund J.E."/>
            <person name="Kallscheuer N."/>
            <person name="Luecker S."/>
            <person name="Lage O.M."/>
            <person name="Pohl T."/>
            <person name="Merkel B.J."/>
            <person name="Hornburger P."/>
            <person name="Mueller R.-W."/>
            <person name="Bruemmer F."/>
            <person name="Labrenz M."/>
            <person name="Spormann A.M."/>
            <person name="Op den Camp H."/>
            <person name="Overmann J."/>
            <person name="Amann R."/>
            <person name="Jetten M.S.M."/>
            <person name="Mascher T."/>
            <person name="Medema M.H."/>
            <person name="Devos D.P."/>
            <person name="Kaster A.-K."/>
            <person name="Ovreas L."/>
            <person name="Rohde M."/>
            <person name="Galperin M.Y."/>
            <person name="Jogler C."/>
        </authorList>
    </citation>
    <scope>NUCLEOTIDE SEQUENCE [LARGE SCALE GENOMIC DNA]</scope>
    <source>
        <strain evidence="2 3">HG66A1</strain>
    </source>
</reference>
<protein>
    <submittedName>
        <fullName evidence="2">Uncharacterized protein</fullName>
    </submittedName>
</protein>
<evidence type="ECO:0000313" key="3">
    <source>
        <dbReference type="Proteomes" id="UP000320421"/>
    </source>
</evidence>
<name>A0A517PT70_9PLAN</name>
<dbReference type="Proteomes" id="UP000320421">
    <property type="component" value="Chromosome"/>
</dbReference>
<keyword evidence="3" id="KW-1185">Reference proteome</keyword>
<evidence type="ECO:0000313" key="2">
    <source>
        <dbReference type="EMBL" id="QDT22574.1"/>
    </source>
</evidence>
<feature type="transmembrane region" description="Helical" evidence="1">
    <location>
        <begin position="56"/>
        <end position="75"/>
    </location>
</feature>
<feature type="transmembrane region" description="Helical" evidence="1">
    <location>
        <begin position="27"/>
        <end position="49"/>
    </location>
</feature>
<organism evidence="2 3">
    <name type="scientific">Gimesia chilikensis</name>
    <dbReference type="NCBI Taxonomy" id="2605989"/>
    <lineage>
        <taxon>Bacteria</taxon>
        <taxon>Pseudomonadati</taxon>
        <taxon>Planctomycetota</taxon>
        <taxon>Planctomycetia</taxon>
        <taxon>Planctomycetales</taxon>
        <taxon>Planctomycetaceae</taxon>
        <taxon>Gimesia</taxon>
    </lineage>
</organism>
<evidence type="ECO:0000256" key="1">
    <source>
        <dbReference type="SAM" id="Phobius"/>
    </source>
</evidence>
<dbReference type="RefSeq" id="WP_145188654.1">
    <property type="nucleotide sequence ID" value="NZ_CP036266.1"/>
</dbReference>
<dbReference type="OrthoDB" id="272406at2"/>
<sequence length="118" mass="13087">MWSRVIEFMLGCWLAISPFIFTAEEQVAALTAVTWASALLVICLSLVSYWPPLRHAHLAIFFLALALIGYGRFAVPAPIPPALQNLIMTGLLLLMFALVPNRASQPPRCWYKQSPGMS</sequence>